<dbReference type="Proteomes" id="UP001206924">
    <property type="component" value="Unassembled WGS sequence"/>
</dbReference>
<feature type="transmembrane region" description="Helical" evidence="7">
    <location>
        <begin position="209"/>
        <end position="230"/>
    </location>
</feature>
<dbReference type="InterPro" id="IPR004937">
    <property type="entry name" value="Urea_transporter"/>
</dbReference>
<evidence type="ECO:0000313" key="9">
    <source>
        <dbReference type="Proteomes" id="UP001206924"/>
    </source>
</evidence>
<dbReference type="PANTHER" id="PTHR10464:SF4">
    <property type="entry name" value="UREA TRANSPORTER"/>
    <property type="match status" value="1"/>
</dbReference>
<evidence type="ECO:0000256" key="2">
    <source>
        <dbReference type="ARBA" id="ARBA00005914"/>
    </source>
</evidence>
<keyword evidence="9" id="KW-1185">Reference proteome</keyword>
<dbReference type="EMBL" id="JANFLP010000008">
    <property type="protein sequence ID" value="MCQ1949785.1"/>
    <property type="molecule type" value="Genomic_DNA"/>
</dbReference>
<name>A0ABT1NQ60_9MICC</name>
<comment type="caution">
    <text evidence="8">The sequence shown here is derived from an EMBL/GenBank/DDBJ whole genome shotgun (WGS) entry which is preliminary data.</text>
</comment>
<dbReference type="PANTHER" id="PTHR10464">
    <property type="entry name" value="UREA TRANSPORTER"/>
    <property type="match status" value="1"/>
</dbReference>
<dbReference type="RefSeq" id="WP_255865322.1">
    <property type="nucleotide sequence ID" value="NZ_CP104263.1"/>
</dbReference>
<dbReference type="Pfam" id="PF03253">
    <property type="entry name" value="UT"/>
    <property type="match status" value="1"/>
</dbReference>
<dbReference type="Gene3D" id="1.10.3430.10">
    <property type="entry name" value="Ammonium transporter AmtB like domains"/>
    <property type="match status" value="1"/>
</dbReference>
<keyword evidence="4 7" id="KW-0812">Transmembrane</keyword>
<keyword evidence="5 7" id="KW-1133">Transmembrane helix</keyword>
<feature type="transmembrane region" description="Helical" evidence="7">
    <location>
        <begin position="184"/>
        <end position="202"/>
    </location>
</feature>
<feature type="transmembrane region" description="Helical" evidence="7">
    <location>
        <begin position="284"/>
        <end position="303"/>
    </location>
</feature>
<evidence type="ECO:0000256" key="1">
    <source>
        <dbReference type="ARBA" id="ARBA00004651"/>
    </source>
</evidence>
<keyword evidence="6 7" id="KW-0472">Membrane</keyword>
<proteinExistence type="inferred from homology"/>
<evidence type="ECO:0000256" key="6">
    <source>
        <dbReference type="ARBA" id="ARBA00023136"/>
    </source>
</evidence>
<comment type="subcellular location">
    <subcellularLocation>
        <location evidence="1">Cell membrane</location>
        <topology evidence="1">Multi-pass membrane protein</topology>
    </subcellularLocation>
</comment>
<evidence type="ECO:0000313" key="8">
    <source>
        <dbReference type="EMBL" id="MCQ1949785.1"/>
    </source>
</evidence>
<comment type="similarity">
    <text evidence="2">Belongs to the urea transporter family.</text>
</comment>
<dbReference type="InterPro" id="IPR029020">
    <property type="entry name" value="Ammonium/urea_transptr"/>
</dbReference>
<feature type="transmembrane region" description="Helical" evidence="7">
    <location>
        <begin position="35"/>
        <end position="58"/>
    </location>
</feature>
<protein>
    <submittedName>
        <fullName evidence="8">Urea transporter</fullName>
    </submittedName>
</protein>
<sequence length="309" mass="31871">MSSAGTASPTPSISSAGWLKGWGQGLSQIFFQSNIYTALLILAAFVVADWRMAVLVLIGCAGNTVGGRLLKADSSSVTSGLEGFCGALVGAATFSTIGGQWAAYPIALIGGLLCAPVTWLVVALFTKTPLRVFSLPSTTAPFCIVATGILLSTEALHVTSAPSATIDSESLAFARSLLTNVSEVVLINNVWSGALILLGLFVASWKVGLAGLLGSVVGSLCALAMGEALTETANGLAGYSGVLTTIALAVVFLRSSTLSWILAVIGTVVTAVVTVIMHDLSAPTYTWPYILTTWVFLVIAHYIPAAKRT</sequence>
<keyword evidence="3" id="KW-1003">Cell membrane</keyword>
<evidence type="ECO:0000256" key="5">
    <source>
        <dbReference type="ARBA" id="ARBA00022989"/>
    </source>
</evidence>
<gene>
    <name evidence="8" type="ORF">NNX28_07555</name>
</gene>
<organism evidence="8 9">
    <name type="scientific">Arthrobacter jinronghuae</name>
    <dbReference type="NCBI Taxonomy" id="2964609"/>
    <lineage>
        <taxon>Bacteria</taxon>
        <taxon>Bacillati</taxon>
        <taxon>Actinomycetota</taxon>
        <taxon>Actinomycetes</taxon>
        <taxon>Micrococcales</taxon>
        <taxon>Micrococcaceae</taxon>
        <taxon>Arthrobacter</taxon>
    </lineage>
</organism>
<feature type="transmembrane region" description="Helical" evidence="7">
    <location>
        <begin position="236"/>
        <end position="253"/>
    </location>
</feature>
<evidence type="ECO:0000256" key="7">
    <source>
        <dbReference type="SAM" id="Phobius"/>
    </source>
</evidence>
<feature type="transmembrane region" description="Helical" evidence="7">
    <location>
        <begin position="103"/>
        <end position="125"/>
    </location>
</feature>
<feature type="transmembrane region" description="Helical" evidence="7">
    <location>
        <begin position="260"/>
        <end position="278"/>
    </location>
</feature>
<accession>A0ABT1NQ60</accession>
<evidence type="ECO:0000256" key="4">
    <source>
        <dbReference type="ARBA" id="ARBA00022692"/>
    </source>
</evidence>
<reference evidence="8 9" key="1">
    <citation type="submission" date="2022-07" db="EMBL/GenBank/DDBJ databases">
        <title>Novel species in genus Arthrobacter.</title>
        <authorList>
            <person name="Liu Y."/>
        </authorList>
    </citation>
    <scope>NUCLEOTIDE SEQUENCE [LARGE SCALE GENOMIC DNA]</scope>
    <source>
        <strain evidence="9">zg-Y859</strain>
    </source>
</reference>
<feature type="transmembrane region" description="Helical" evidence="7">
    <location>
        <begin position="132"/>
        <end position="151"/>
    </location>
</feature>
<evidence type="ECO:0000256" key="3">
    <source>
        <dbReference type="ARBA" id="ARBA00022475"/>
    </source>
</evidence>